<proteinExistence type="predicted"/>
<protein>
    <submittedName>
        <fullName evidence="1">Uncharacterized protein</fullName>
    </submittedName>
</protein>
<evidence type="ECO:0000313" key="2">
    <source>
        <dbReference type="Proteomes" id="UP000464657"/>
    </source>
</evidence>
<keyword evidence="2" id="KW-1185">Reference proteome</keyword>
<sequence length="197" mass="22358">MLDLTIQKLKSKPSMIKKIIPLLLLFVITSCVKDVDFEQAEDLSISPIVESSLIFFNFPASEFSEPTGTAIVTVSDDLELDVFNEEFIRDNLIRAEFFFEVTNSIDRNFRADVILYDENNQVVHTFNIDTTPNGNTEVVTTHTEVFEDASLEQLKNTVRLELILNMFPSPTGIPLNQNSQGIIKMRSKATLFFQIDS</sequence>
<dbReference type="EMBL" id="CP019288">
    <property type="protein sequence ID" value="QHI36538.1"/>
    <property type="molecule type" value="Genomic_DNA"/>
</dbReference>
<dbReference type="Proteomes" id="UP000464657">
    <property type="component" value="Chromosome"/>
</dbReference>
<dbReference type="KEGG" id="kan:IMCC3317_19010"/>
<gene>
    <name evidence="1" type="ORF">IMCC3317_19010</name>
</gene>
<name>A0A7L4ZII2_9FLAO</name>
<reference evidence="1 2" key="1">
    <citation type="journal article" date="2013" name="Int. J. Syst. Evol. Microbiol.">
        <title>Kordia antarctica sp. nov., isolated from Antarctic seawater.</title>
        <authorList>
            <person name="Baek K."/>
            <person name="Choi A."/>
            <person name="Kang I."/>
            <person name="Lee K."/>
            <person name="Cho J.C."/>
        </authorList>
    </citation>
    <scope>NUCLEOTIDE SEQUENCE [LARGE SCALE GENOMIC DNA]</scope>
    <source>
        <strain evidence="1 2">IMCC3317</strain>
    </source>
</reference>
<evidence type="ECO:0000313" key="1">
    <source>
        <dbReference type="EMBL" id="QHI36538.1"/>
    </source>
</evidence>
<dbReference type="AlphaFoldDB" id="A0A7L4ZII2"/>
<organism evidence="1 2">
    <name type="scientific">Kordia antarctica</name>
    <dbReference type="NCBI Taxonomy" id="1218801"/>
    <lineage>
        <taxon>Bacteria</taxon>
        <taxon>Pseudomonadati</taxon>
        <taxon>Bacteroidota</taxon>
        <taxon>Flavobacteriia</taxon>
        <taxon>Flavobacteriales</taxon>
        <taxon>Flavobacteriaceae</taxon>
        <taxon>Kordia</taxon>
    </lineage>
</organism>
<accession>A0A7L4ZII2</accession>